<keyword evidence="9" id="KW-1185">Reference proteome</keyword>
<accession>A0A3L5TS99</accession>
<dbReference type="GO" id="GO:0016020">
    <property type="term" value="C:membrane"/>
    <property type="evidence" value="ECO:0007669"/>
    <property type="project" value="UniProtKB-SubCell"/>
</dbReference>
<dbReference type="AlphaFoldDB" id="A0A3L5TS99"/>
<feature type="non-terminal residue" evidence="8">
    <location>
        <position position="408"/>
    </location>
</feature>
<name>A0A3L5TS99_MYTGA</name>
<gene>
    <name evidence="8" type="ORF">AM593_10250</name>
</gene>
<evidence type="ECO:0000256" key="6">
    <source>
        <dbReference type="ARBA" id="ARBA00023136"/>
    </source>
</evidence>
<dbReference type="SUPFAM" id="SSF53448">
    <property type="entry name" value="Nucleotide-diphospho-sugar transferases"/>
    <property type="match status" value="1"/>
</dbReference>
<keyword evidence="4 7" id="KW-0812">Transmembrane</keyword>
<dbReference type="InterPro" id="IPR004835">
    <property type="entry name" value="Chitin_synth"/>
</dbReference>
<keyword evidence="6 7" id="KW-0472">Membrane</keyword>
<dbReference type="EMBL" id="KV586659">
    <property type="protein sequence ID" value="OPL32820.1"/>
    <property type="molecule type" value="Genomic_DNA"/>
</dbReference>
<evidence type="ECO:0000256" key="3">
    <source>
        <dbReference type="ARBA" id="ARBA00022676"/>
    </source>
</evidence>
<dbReference type="GO" id="GO:0004100">
    <property type="term" value="F:chitin synthase activity"/>
    <property type="evidence" value="ECO:0007669"/>
    <property type="project" value="UniProtKB-EC"/>
</dbReference>
<sequence>MLYINDLCSGLYFGKTDIEYSNKICHNGTENLEFLLPALLLVCIGQCLSTGYYVYKSSTIVLQKEVKLFWMPMYNSFLPDQWMLLDRRTQLMDDTQEQQEEQIKKTKVYICTTMYRETRDEMKQLLESISLINAAKQYGTRHFESHIIFDGGIKGNVIGDKALQLLSLVPEVLKTGDVDTCTKADFPYGLRLSWRLPASKGEGCGQPMTFVIHLKDNRKVKNKKRWSQIMYMSYILDFLVKEDAKVDDETAFILTTDADVKFTPDSVEALLDLMTRDTSVGAVCARTHPLGEGPLYWYQQFEYAIGHWFQKVQSGWRIDYCAASCNYTNCPTEFEEFYTQRRRWIGSTIANLYLLLKEAKIVRKLNQGISIWFLVYQAALLVSTVLGPSTVMLIISAISKDFPISITT</sequence>
<dbReference type="Proteomes" id="UP000266721">
    <property type="component" value="Unassembled WGS sequence"/>
</dbReference>
<reference evidence="8 9" key="1">
    <citation type="journal article" date="2016" name="PLoS ONE">
        <title>A First Insight into the Genome of the Filter-Feeder Mussel Mytilus galloprovincialis.</title>
        <authorList>
            <person name="Murgarella M."/>
            <person name="Puiu D."/>
            <person name="Novoa B."/>
            <person name="Figueras A."/>
            <person name="Posada D."/>
            <person name="Canchaya C."/>
        </authorList>
    </citation>
    <scope>NUCLEOTIDE SEQUENCE [LARGE SCALE GENOMIC DNA]</scope>
    <source>
        <tissue evidence="8">Muscle</tissue>
    </source>
</reference>
<keyword evidence="5 7" id="KW-1133">Transmembrane helix</keyword>
<evidence type="ECO:0000313" key="8">
    <source>
        <dbReference type="EMBL" id="OPL32820.1"/>
    </source>
</evidence>
<evidence type="ECO:0000256" key="4">
    <source>
        <dbReference type="ARBA" id="ARBA00022692"/>
    </source>
</evidence>
<dbReference type="PANTHER" id="PTHR22914:SF41">
    <property type="entry name" value="CHITIN SYNTHASE 7"/>
    <property type="match status" value="1"/>
</dbReference>
<evidence type="ECO:0000256" key="7">
    <source>
        <dbReference type="SAM" id="Phobius"/>
    </source>
</evidence>
<evidence type="ECO:0000256" key="1">
    <source>
        <dbReference type="ARBA" id="ARBA00004141"/>
    </source>
</evidence>
<dbReference type="EC" id="2.4.1.16" evidence="2"/>
<feature type="transmembrane region" description="Helical" evidence="7">
    <location>
        <begin position="373"/>
        <end position="398"/>
    </location>
</feature>
<proteinExistence type="predicted"/>
<evidence type="ECO:0000256" key="2">
    <source>
        <dbReference type="ARBA" id="ARBA00012543"/>
    </source>
</evidence>
<dbReference type="GO" id="GO:0071944">
    <property type="term" value="C:cell periphery"/>
    <property type="evidence" value="ECO:0007669"/>
    <property type="project" value="TreeGrafter"/>
</dbReference>
<organism evidence="8 9">
    <name type="scientific">Mytilus galloprovincialis</name>
    <name type="common">Mediterranean mussel</name>
    <dbReference type="NCBI Taxonomy" id="29158"/>
    <lineage>
        <taxon>Eukaryota</taxon>
        <taxon>Metazoa</taxon>
        <taxon>Spiralia</taxon>
        <taxon>Lophotrochozoa</taxon>
        <taxon>Mollusca</taxon>
        <taxon>Bivalvia</taxon>
        <taxon>Autobranchia</taxon>
        <taxon>Pteriomorphia</taxon>
        <taxon>Mytilida</taxon>
        <taxon>Mytiloidea</taxon>
        <taxon>Mytilidae</taxon>
        <taxon>Mytilinae</taxon>
        <taxon>Mytilus</taxon>
    </lineage>
</organism>
<keyword evidence="3" id="KW-0808">Transferase</keyword>
<keyword evidence="3" id="KW-0328">Glycosyltransferase</keyword>
<feature type="non-terminal residue" evidence="8">
    <location>
        <position position="1"/>
    </location>
</feature>
<protein>
    <recommendedName>
        <fullName evidence="2">chitin synthase</fullName>
        <ecNumber evidence="2">2.4.1.16</ecNumber>
    </recommendedName>
</protein>
<comment type="subcellular location">
    <subcellularLocation>
        <location evidence="1">Membrane</location>
        <topology evidence="1">Multi-pass membrane protein</topology>
    </subcellularLocation>
</comment>
<evidence type="ECO:0000256" key="5">
    <source>
        <dbReference type="ARBA" id="ARBA00022989"/>
    </source>
</evidence>
<dbReference type="InterPro" id="IPR029044">
    <property type="entry name" value="Nucleotide-diphossugar_trans"/>
</dbReference>
<evidence type="ECO:0000313" key="9">
    <source>
        <dbReference type="Proteomes" id="UP000266721"/>
    </source>
</evidence>
<dbReference type="GO" id="GO:0006031">
    <property type="term" value="P:chitin biosynthetic process"/>
    <property type="evidence" value="ECO:0007669"/>
    <property type="project" value="TreeGrafter"/>
</dbReference>
<comment type="caution">
    <text evidence="8">The sequence shown here is derived from an EMBL/GenBank/DDBJ whole genome shotgun (WGS) entry which is preliminary data.</text>
</comment>
<dbReference type="PANTHER" id="PTHR22914">
    <property type="entry name" value="CHITIN SYNTHASE"/>
    <property type="match status" value="1"/>
</dbReference>